<dbReference type="InterPro" id="IPR052982">
    <property type="entry name" value="SRP1/TIP1-like"/>
</dbReference>
<dbReference type="InterPro" id="IPR018466">
    <property type="entry name" value="Kre9/Knh1-like_N"/>
</dbReference>
<evidence type="ECO:0000259" key="4">
    <source>
        <dbReference type="Pfam" id="PF10342"/>
    </source>
</evidence>
<evidence type="ECO:0000313" key="6">
    <source>
        <dbReference type="Proteomes" id="UP000193498"/>
    </source>
</evidence>
<dbReference type="InParanoid" id="A0A1Y1Y3J5"/>
<feature type="chain" id="PRO_5012960140" description="Yeast cell wall synthesis Kre9/Knh1-like N-terminal domain-containing protein" evidence="3">
    <location>
        <begin position="18"/>
        <end position="194"/>
    </location>
</feature>
<dbReference type="AlphaFoldDB" id="A0A1Y1Y3J5"/>
<organism evidence="5 6">
    <name type="scientific">Basidiobolus meristosporus CBS 931.73</name>
    <dbReference type="NCBI Taxonomy" id="1314790"/>
    <lineage>
        <taxon>Eukaryota</taxon>
        <taxon>Fungi</taxon>
        <taxon>Fungi incertae sedis</taxon>
        <taxon>Zoopagomycota</taxon>
        <taxon>Entomophthoromycotina</taxon>
        <taxon>Basidiobolomycetes</taxon>
        <taxon>Basidiobolales</taxon>
        <taxon>Basidiobolaceae</taxon>
        <taxon>Basidiobolus</taxon>
    </lineage>
</organism>
<evidence type="ECO:0000256" key="2">
    <source>
        <dbReference type="SAM" id="MobiDB-lite"/>
    </source>
</evidence>
<dbReference type="PANTHER" id="PTHR40633">
    <property type="entry name" value="MATRIX PROTEIN, PUTATIVE (AFU_ORTHOLOGUE AFUA_8G05410)-RELATED"/>
    <property type="match status" value="1"/>
</dbReference>
<dbReference type="Proteomes" id="UP000193498">
    <property type="component" value="Unassembled WGS sequence"/>
</dbReference>
<feature type="region of interest" description="Disordered" evidence="2">
    <location>
        <begin position="122"/>
        <end position="173"/>
    </location>
</feature>
<dbReference type="PANTHER" id="PTHR40633:SF1">
    <property type="entry name" value="GPI ANCHORED SERINE-THREONINE RICH PROTEIN (AFU_ORTHOLOGUE AFUA_1G03630)"/>
    <property type="match status" value="1"/>
</dbReference>
<evidence type="ECO:0000256" key="1">
    <source>
        <dbReference type="ARBA" id="ARBA00022729"/>
    </source>
</evidence>
<reference evidence="5 6" key="1">
    <citation type="submission" date="2016-07" db="EMBL/GenBank/DDBJ databases">
        <title>Pervasive Adenine N6-methylation of Active Genes in Fungi.</title>
        <authorList>
            <consortium name="DOE Joint Genome Institute"/>
            <person name="Mondo S.J."/>
            <person name="Dannebaum R.O."/>
            <person name="Kuo R.C."/>
            <person name="Labutti K."/>
            <person name="Haridas S."/>
            <person name="Kuo A."/>
            <person name="Salamov A."/>
            <person name="Ahrendt S.R."/>
            <person name="Lipzen A."/>
            <person name="Sullivan W."/>
            <person name="Andreopoulos W.B."/>
            <person name="Clum A."/>
            <person name="Lindquist E."/>
            <person name="Daum C."/>
            <person name="Ramamoorthy G.K."/>
            <person name="Gryganskyi A."/>
            <person name="Culley D."/>
            <person name="Magnuson J.K."/>
            <person name="James T.Y."/>
            <person name="O'Malley M.A."/>
            <person name="Stajich J.E."/>
            <person name="Spatafora J.W."/>
            <person name="Visel A."/>
            <person name="Grigoriev I.V."/>
        </authorList>
    </citation>
    <scope>NUCLEOTIDE SEQUENCE [LARGE SCALE GENOMIC DNA]</scope>
    <source>
        <strain evidence="5 6">CBS 931.73</strain>
    </source>
</reference>
<dbReference type="OrthoDB" id="5550931at2759"/>
<feature type="signal peptide" evidence="3">
    <location>
        <begin position="1"/>
        <end position="17"/>
    </location>
</feature>
<sequence>MRMILVLAIAVVPCVLGEIQITSPLNSIFRAGTDAHIEWISSGDANSLGGIDIVLMSGSATRLSLIGTIANNVPVDDGQYLWKIPDAFPPAKDYVLRLGAKQQFYYSTNFEITDESGPVYPDVLNAGGSSPKKPTATTTGTTASSITKTSVAPKPNSLSQSQDKPPAKAKSSAQQISPVNLGLALVFGGALLAV</sequence>
<accession>A0A1Y1Y3J5</accession>
<feature type="compositionally biased region" description="Low complexity" evidence="2">
    <location>
        <begin position="128"/>
        <end position="150"/>
    </location>
</feature>
<dbReference type="Pfam" id="PF10342">
    <property type="entry name" value="Kre9_KNH"/>
    <property type="match status" value="1"/>
</dbReference>
<name>A0A1Y1Y3J5_9FUNG</name>
<dbReference type="EMBL" id="MCFE01000269">
    <property type="protein sequence ID" value="ORX92591.1"/>
    <property type="molecule type" value="Genomic_DNA"/>
</dbReference>
<keyword evidence="1 3" id="KW-0732">Signal</keyword>
<protein>
    <recommendedName>
        <fullName evidence="4">Yeast cell wall synthesis Kre9/Knh1-like N-terminal domain-containing protein</fullName>
    </recommendedName>
</protein>
<evidence type="ECO:0000313" key="5">
    <source>
        <dbReference type="EMBL" id="ORX92591.1"/>
    </source>
</evidence>
<proteinExistence type="predicted"/>
<comment type="caution">
    <text evidence="5">The sequence shown here is derived from an EMBL/GenBank/DDBJ whole genome shotgun (WGS) entry which is preliminary data.</text>
</comment>
<gene>
    <name evidence="5" type="ORF">K493DRAFT_338746</name>
</gene>
<feature type="domain" description="Yeast cell wall synthesis Kre9/Knh1-like N-terminal" evidence="4">
    <location>
        <begin position="26"/>
        <end position="112"/>
    </location>
</feature>
<evidence type="ECO:0000256" key="3">
    <source>
        <dbReference type="SAM" id="SignalP"/>
    </source>
</evidence>
<keyword evidence="6" id="KW-1185">Reference proteome</keyword>